<evidence type="ECO:0000256" key="3">
    <source>
        <dbReference type="ARBA" id="ARBA00023125"/>
    </source>
</evidence>
<evidence type="ECO:0000256" key="7">
    <source>
        <dbReference type="SAM" id="Coils"/>
    </source>
</evidence>
<evidence type="ECO:0000256" key="6">
    <source>
        <dbReference type="ARBA" id="ARBA00040165"/>
    </source>
</evidence>
<evidence type="ECO:0000256" key="4">
    <source>
        <dbReference type="ARBA" id="ARBA00023163"/>
    </source>
</evidence>
<evidence type="ECO:0000313" key="10">
    <source>
        <dbReference type="Proteomes" id="UP000789508"/>
    </source>
</evidence>
<dbReference type="SUPFAM" id="SSF57959">
    <property type="entry name" value="Leucine zipper domain"/>
    <property type="match status" value="1"/>
</dbReference>
<feature type="coiled-coil region" evidence="7">
    <location>
        <begin position="174"/>
        <end position="222"/>
    </location>
</feature>
<evidence type="ECO:0000256" key="5">
    <source>
        <dbReference type="ARBA" id="ARBA00023242"/>
    </source>
</evidence>
<evidence type="ECO:0000256" key="1">
    <source>
        <dbReference type="ARBA" id="ARBA00022843"/>
    </source>
</evidence>
<dbReference type="EMBL" id="CAJVPS010001680">
    <property type="protein sequence ID" value="CAG8547276.1"/>
    <property type="molecule type" value="Genomic_DNA"/>
</dbReference>
<organism evidence="9 10">
    <name type="scientific">Ambispora leptoticha</name>
    <dbReference type="NCBI Taxonomy" id="144679"/>
    <lineage>
        <taxon>Eukaryota</taxon>
        <taxon>Fungi</taxon>
        <taxon>Fungi incertae sedis</taxon>
        <taxon>Mucoromycota</taxon>
        <taxon>Glomeromycotina</taxon>
        <taxon>Glomeromycetes</taxon>
        <taxon>Archaeosporales</taxon>
        <taxon>Ambisporaceae</taxon>
        <taxon>Ambispora</taxon>
    </lineage>
</organism>
<keyword evidence="1" id="KW-0832">Ubl conjugation</keyword>
<evidence type="ECO:0000256" key="2">
    <source>
        <dbReference type="ARBA" id="ARBA00023015"/>
    </source>
</evidence>
<feature type="domain" description="BZIP" evidence="8">
    <location>
        <begin position="149"/>
        <end position="212"/>
    </location>
</feature>
<dbReference type="OrthoDB" id="295274at2759"/>
<keyword evidence="2" id="KW-0805">Transcription regulation</keyword>
<dbReference type="GO" id="GO:0000977">
    <property type="term" value="F:RNA polymerase II transcription regulatory region sequence-specific DNA binding"/>
    <property type="evidence" value="ECO:0007669"/>
    <property type="project" value="TreeGrafter"/>
</dbReference>
<name>A0A9N9FMS2_9GLOM</name>
<keyword evidence="5" id="KW-0539">Nucleus</keyword>
<keyword evidence="3" id="KW-0238">DNA-binding</keyword>
<dbReference type="Pfam" id="PF00170">
    <property type="entry name" value="bZIP_1"/>
    <property type="match status" value="1"/>
</dbReference>
<evidence type="ECO:0000313" key="9">
    <source>
        <dbReference type="EMBL" id="CAG8547276.1"/>
    </source>
</evidence>
<proteinExistence type="predicted"/>
<keyword evidence="10" id="KW-1185">Reference proteome</keyword>
<dbReference type="PANTHER" id="PTHR46542:SF1">
    <property type="entry name" value="X-BOX BINDING PROTEIN 1"/>
    <property type="match status" value="1"/>
</dbReference>
<sequence>MKGSEVPISKLLNESSNYPRKIESNDIKPDVFFLQNNLFARELSHTTVIERHQSQRILEKSVTSREQIHINPLHISSLFSAPKQFLPSNRIQESLNRHPIILPPPTVHARNFTQTSTSLSRSTSSSKSSSLLTHEYNRSYNRATSKTIEEKNAYRLERNRIAAKLSRDRKKIYIGQLETRTSKLSEENDALRKTVTRLTSLLKQMTDENSKLKVVVKELQAKNLNE</sequence>
<dbReference type="Proteomes" id="UP000789508">
    <property type="component" value="Unassembled WGS sequence"/>
</dbReference>
<dbReference type="InterPro" id="IPR052470">
    <property type="entry name" value="ER_Stress-Reg_TF"/>
</dbReference>
<dbReference type="InterPro" id="IPR046347">
    <property type="entry name" value="bZIP_sf"/>
</dbReference>
<dbReference type="GO" id="GO:0005634">
    <property type="term" value="C:nucleus"/>
    <property type="evidence" value="ECO:0007669"/>
    <property type="project" value="TreeGrafter"/>
</dbReference>
<dbReference type="GO" id="GO:0000981">
    <property type="term" value="F:DNA-binding transcription factor activity, RNA polymerase II-specific"/>
    <property type="evidence" value="ECO:0007669"/>
    <property type="project" value="TreeGrafter"/>
</dbReference>
<comment type="caution">
    <text evidence="9">The sequence shown here is derived from an EMBL/GenBank/DDBJ whole genome shotgun (WGS) entry which is preliminary data.</text>
</comment>
<dbReference type="InterPro" id="IPR004827">
    <property type="entry name" value="bZIP"/>
</dbReference>
<dbReference type="SMART" id="SM00338">
    <property type="entry name" value="BRLZ"/>
    <property type="match status" value="1"/>
</dbReference>
<keyword evidence="4" id="KW-0804">Transcription</keyword>
<dbReference type="CDD" id="cd14687">
    <property type="entry name" value="bZIP_ATF2"/>
    <property type="match status" value="1"/>
</dbReference>
<evidence type="ECO:0000259" key="8">
    <source>
        <dbReference type="PROSITE" id="PS50217"/>
    </source>
</evidence>
<protein>
    <recommendedName>
        <fullName evidence="6">X-box-binding protein 1</fullName>
    </recommendedName>
</protein>
<keyword evidence="7" id="KW-0175">Coiled coil</keyword>
<dbReference type="PROSITE" id="PS50217">
    <property type="entry name" value="BZIP"/>
    <property type="match status" value="1"/>
</dbReference>
<gene>
    <name evidence="9" type="ORF">ALEPTO_LOCUS5702</name>
</gene>
<accession>A0A9N9FMS2</accession>
<dbReference type="AlphaFoldDB" id="A0A9N9FMS2"/>
<dbReference type="Gene3D" id="1.20.5.170">
    <property type="match status" value="1"/>
</dbReference>
<reference evidence="9" key="1">
    <citation type="submission" date="2021-06" db="EMBL/GenBank/DDBJ databases">
        <authorList>
            <person name="Kallberg Y."/>
            <person name="Tangrot J."/>
            <person name="Rosling A."/>
        </authorList>
    </citation>
    <scope>NUCLEOTIDE SEQUENCE</scope>
    <source>
        <strain evidence="9">FL130A</strain>
    </source>
</reference>
<dbReference type="PANTHER" id="PTHR46542">
    <property type="entry name" value="X-BOX BINDING PROTEIN 1"/>
    <property type="match status" value="1"/>
</dbReference>